<dbReference type="EMBL" id="BAVC01000067">
    <property type="protein sequence ID" value="GAE54441.1"/>
    <property type="molecule type" value="Genomic_DNA"/>
</dbReference>
<dbReference type="AlphaFoldDB" id="W4SD68"/>
<evidence type="ECO:0000256" key="1">
    <source>
        <dbReference type="SAM" id="SignalP"/>
    </source>
</evidence>
<evidence type="ECO:0000313" key="2">
    <source>
        <dbReference type="EMBL" id="GAE54441.1"/>
    </source>
</evidence>
<evidence type="ECO:0000313" key="3">
    <source>
        <dbReference type="Proteomes" id="UP000019084"/>
    </source>
</evidence>
<sequence length="208" mass="22339">MSNRIPLLAPALLSLSLGLALPAAHAQSASTPLSVLSSGSQSRFYDGLIVTYRNGSTERRDPHAAAARLSMVMAAPATRTQWSSHYRQSAPSLQRVRRLAIGADLVRPNRRLSDAQLDSVMQALKADPSVAHVEPNLLLQPIRSTAMATVAAIATPPNDPASRCNGTCARRMVIWKRSHRTPPATPTAAASICCRPGSTAMAAAWWWR</sequence>
<proteinExistence type="predicted"/>
<keyword evidence="1" id="KW-0732">Signal</keyword>
<accession>W4SD68</accession>
<name>W4SD68_9XANT</name>
<dbReference type="Proteomes" id="UP000019084">
    <property type="component" value="Unassembled WGS sequence"/>
</dbReference>
<organism evidence="2 3">
    <name type="scientific">Xanthomonas arboricola pv. pruni MAFF 301420</name>
    <dbReference type="NCBI Taxonomy" id="1418095"/>
    <lineage>
        <taxon>Bacteria</taxon>
        <taxon>Pseudomonadati</taxon>
        <taxon>Pseudomonadota</taxon>
        <taxon>Gammaproteobacteria</taxon>
        <taxon>Lysobacterales</taxon>
        <taxon>Lysobacteraceae</taxon>
        <taxon>Xanthomonas</taxon>
    </lineage>
</organism>
<gene>
    <name evidence="2" type="ORF">XPR_1076</name>
</gene>
<protein>
    <submittedName>
        <fullName evidence="2">Uncharacterized protein</fullName>
    </submittedName>
</protein>
<reference evidence="2 3" key="1">
    <citation type="submission" date="2014-01" db="EMBL/GenBank/DDBJ databases">
        <title>Genome sequence and analysis of Xanthomonas arboricola pv. pruni.</title>
        <authorList>
            <person name="Fujikawa T."/>
            <person name="Nakazono-Nagaoka E."/>
        </authorList>
    </citation>
    <scope>NUCLEOTIDE SEQUENCE [LARGE SCALE GENOMIC DNA]</scope>
    <source>
        <strain evidence="3">MAFF 301420</strain>
    </source>
</reference>
<feature type="signal peptide" evidence="1">
    <location>
        <begin position="1"/>
        <end position="26"/>
    </location>
</feature>
<comment type="caution">
    <text evidence="2">The sequence shown here is derived from an EMBL/GenBank/DDBJ whole genome shotgun (WGS) entry which is preliminary data.</text>
</comment>
<feature type="chain" id="PRO_5004849975" evidence="1">
    <location>
        <begin position="27"/>
        <end position="208"/>
    </location>
</feature>